<dbReference type="Proteomes" id="UP000694864">
    <property type="component" value="Chromosome 20"/>
</dbReference>
<reference evidence="3" key="1">
    <citation type="journal article" date="2014" name="Nat. Commun.">
        <title>The emerging biofuel crop Camelina sativa retains a highly undifferentiated hexaploid genome structure.</title>
        <authorList>
            <person name="Kagale S."/>
            <person name="Koh C."/>
            <person name="Nixon J."/>
            <person name="Bollina V."/>
            <person name="Clarke W.E."/>
            <person name="Tuteja R."/>
            <person name="Spillane C."/>
            <person name="Robinson S.J."/>
            <person name="Links M.G."/>
            <person name="Clarke C."/>
            <person name="Higgins E.E."/>
            <person name="Huebert T."/>
            <person name="Sharpe A.G."/>
            <person name="Parkin I.A."/>
        </authorList>
    </citation>
    <scope>NUCLEOTIDE SEQUENCE [LARGE SCALE GENOMIC DNA]</scope>
    <source>
        <strain evidence="3">cv. DH55</strain>
    </source>
</reference>
<dbReference type="Gene3D" id="3.90.810.10">
    <property type="entry name" value="CRIB domain"/>
    <property type="match status" value="1"/>
</dbReference>
<reference evidence="4" key="2">
    <citation type="submission" date="2025-08" db="UniProtKB">
        <authorList>
            <consortium name="RefSeq"/>
        </authorList>
    </citation>
    <scope>IDENTIFICATION</scope>
    <source>
        <tissue evidence="4">Leaf</tissue>
    </source>
</reference>
<dbReference type="CDD" id="cd00132">
    <property type="entry name" value="CRIB"/>
    <property type="match status" value="1"/>
</dbReference>
<evidence type="ECO:0000256" key="1">
    <source>
        <dbReference type="SAM" id="MobiDB-lite"/>
    </source>
</evidence>
<dbReference type="PANTHER" id="PTHR46931:SF6">
    <property type="entry name" value="CRIB DOMAIN-CONTAINING PROTEIN RIC4"/>
    <property type="match status" value="1"/>
</dbReference>
<dbReference type="InterPro" id="IPR000095">
    <property type="entry name" value="CRIB_dom"/>
</dbReference>
<dbReference type="Pfam" id="PF00786">
    <property type="entry name" value="PBD"/>
    <property type="match status" value="1"/>
</dbReference>
<dbReference type="GeneID" id="104769929"/>
<keyword evidence="3" id="KW-1185">Reference proteome</keyword>
<proteinExistence type="predicted"/>
<sequence length="172" mass="19424">MRDRMERLVVLPFSVGCISDSSVAVLSPLSKHHHHRSPQGYPQEIRRDQEEEDHMKNVFKFLAVSKPEISTGINRLFKSFKTISQLFADKEEEEEKEEMETSGMEIGVPTNVKHVSHIGWESGLTAVTGPGKGWEDLIIPPELLAAAASTKQDVNPPPPHHHRHHHELHPTL</sequence>
<evidence type="ECO:0000313" key="4">
    <source>
        <dbReference type="RefSeq" id="XP_010492557.1"/>
    </source>
</evidence>
<evidence type="ECO:0000313" key="3">
    <source>
        <dbReference type="Proteomes" id="UP000694864"/>
    </source>
</evidence>
<feature type="compositionally biased region" description="Basic residues" evidence="1">
    <location>
        <begin position="159"/>
        <end position="172"/>
    </location>
</feature>
<name>A0ABM0XXU4_CAMSA</name>
<dbReference type="PANTHER" id="PTHR46931">
    <property type="entry name" value="CRIB DOMAIN-CONTAINING PROTEIN RIC2"/>
    <property type="match status" value="1"/>
</dbReference>
<dbReference type="InterPro" id="IPR044509">
    <property type="entry name" value="RIC2/4"/>
</dbReference>
<dbReference type="PROSITE" id="PS50108">
    <property type="entry name" value="CRIB"/>
    <property type="match status" value="1"/>
</dbReference>
<dbReference type="InterPro" id="IPR036936">
    <property type="entry name" value="CRIB_dom_sf"/>
</dbReference>
<organism evidence="3 4">
    <name type="scientific">Camelina sativa</name>
    <name type="common">False flax</name>
    <name type="synonym">Myagrum sativum</name>
    <dbReference type="NCBI Taxonomy" id="90675"/>
    <lineage>
        <taxon>Eukaryota</taxon>
        <taxon>Viridiplantae</taxon>
        <taxon>Streptophyta</taxon>
        <taxon>Embryophyta</taxon>
        <taxon>Tracheophyta</taxon>
        <taxon>Spermatophyta</taxon>
        <taxon>Magnoliopsida</taxon>
        <taxon>eudicotyledons</taxon>
        <taxon>Gunneridae</taxon>
        <taxon>Pentapetalae</taxon>
        <taxon>rosids</taxon>
        <taxon>malvids</taxon>
        <taxon>Brassicales</taxon>
        <taxon>Brassicaceae</taxon>
        <taxon>Camelineae</taxon>
        <taxon>Camelina</taxon>
    </lineage>
</organism>
<feature type="region of interest" description="Disordered" evidence="1">
    <location>
        <begin position="150"/>
        <end position="172"/>
    </location>
</feature>
<protein>
    <submittedName>
        <fullName evidence="4">CRIB domain-containing protein RIC4-like isoform X1</fullName>
    </submittedName>
</protein>
<dbReference type="RefSeq" id="XP_010492557.1">
    <property type="nucleotide sequence ID" value="XM_010494255.2"/>
</dbReference>
<evidence type="ECO:0000259" key="2">
    <source>
        <dbReference type="PROSITE" id="PS50108"/>
    </source>
</evidence>
<gene>
    <name evidence="4" type="primary">LOC104769929</name>
</gene>
<feature type="domain" description="CRIB" evidence="2">
    <location>
        <begin position="106"/>
        <end position="119"/>
    </location>
</feature>
<accession>A0ABM0XXU4</accession>